<organism evidence="1 2">
    <name type="scientific">Amborella trichopoda</name>
    <dbReference type="NCBI Taxonomy" id="13333"/>
    <lineage>
        <taxon>Eukaryota</taxon>
        <taxon>Viridiplantae</taxon>
        <taxon>Streptophyta</taxon>
        <taxon>Embryophyta</taxon>
        <taxon>Tracheophyta</taxon>
        <taxon>Spermatophyta</taxon>
        <taxon>Magnoliopsida</taxon>
        <taxon>Amborellales</taxon>
        <taxon>Amborellaceae</taxon>
        <taxon>Amborella</taxon>
    </lineage>
</organism>
<dbReference type="STRING" id="13333.W1PLM3"/>
<dbReference type="InterPro" id="IPR030547">
    <property type="entry name" value="XRCC2"/>
</dbReference>
<dbReference type="InterPro" id="IPR027417">
    <property type="entry name" value="P-loop_NTPase"/>
</dbReference>
<dbReference type="Gene3D" id="3.40.50.300">
    <property type="entry name" value="P-loop containing nucleotide triphosphate hydrolases"/>
    <property type="match status" value="1"/>
</dbReference>
<dbReference type="SUPFAM" id="SSF52540">
    <property type="entry name" value="P-loop containing nucleoside triphosphate hydrolases"/>
    <property type="match status" value="1"/>
</dbReference>
<dbReference type="GO" id="GO:0033063">
    <property type="term" value="C:Rad51B-Rad51C-Rad51D-XRCC2 complex"/>
    <property type="evidence" value="ECO:0007669"/>
    <property type="project" value="InterPro"/>
</dbReference>
<evidence type="ECO:0008006" key="3">
    <source>
        <dbReference type="Google" id="ProtNLM"/>
    </source>
</evidence>
<proteinExistence type="predicted"/>
<keyword evidence="2" id="KW-1185">Reference proteome</keyword>
<dbReference type="PANTHER" id="PTHR46644:SF2">
    <property type="entry name" value="DNA REPAIR PROTEIN XRCC2"/>
    <property type="match status" value="1"/>
</dbReference>
<reference evidence="2" key="1">
    <citation type="journal article" date="2013" name="Science">
        <title>The Amborella genome and the evolution of flowering plants.</title>
        <authorList>
            <consortium name="Amborella Genome Project"/>
        </authorList>
    </citation>
    <scope>NUCLEOTIDE SEQUENCE [LARGE SCALE GENOMIC DNA]</scope>
</reference>
<dbReference type="PANTHER" id="PTHR46644">
    <property type="entry name" value="DNA REPAIR PROTEIN XRCC2"/>
    <property type="match status" value="1"/>
</dbReference>
<evidence type="ECO:0000313" key="1">
    <source>
        <dbReference type="EMBL" id="ERN08581.1"/>
    </source>
</evidence>
<dbReference type="GO" id="GO:0005657">
    <property type="term" value="C:replication fork"/>
    <property type="evidence" value="ECO:0007669"/>
    <property type="project" value="InterPro"/>
</dbReference>
<dbReference type="EMBL" id="KI393256">
    <property type="protein sequence ID" value="ERN08581.1"/>
    <property type="molecule type" value="Genomic_DNA"/>
</dbReference>
<sequence length="284" mass="32208">MESAREWIKCDESAKSLMDRVSMERPSLLLPPPLHRAPLCAGNVVEIVGPSPSAKSYILLQAAINCILPKEWNGIHYGGLERLVMYFDLDCRFDVSYLSQSLKRRIVRAQGPDSHSLVEQDTHLDEVLFLACLKRFLYIRCYNSLEFLAALKTIRPQLQTESEGHGIGVHFLMFDSISAYYWIDRAYKPLSSAISNRKPFSLQSITEAVVQELRQLLQFHPMLVLATKPALLGLEFSACHITRKQSSSPSATGMLPLSRGAERFLYREYMPSAWQVILFLVDIA</sequence>
<evidence type="ECO:0000313" key="2">
    <source>
        <dbReference type="Proteomes" id="UP000017836"/>
    </source>
</evidence>
<protein>
    <recommendedName>
        <fullName evidence="3">RecA family profile 1 domain-containing protein</fullName>
    </recommendedName>
</protein>
<name>W1PLM3_AMBTC</name>
<dbReference type="OMA" id="THRIFFS"/>
<dbReference type="Gramene" id="ERN08581">
    <property type="protein sequence ID" value="ERN08581"/>
    <property type="gene ID" value="AMTR_s00017p00136420"/>
</dbReference>
<dbReference type="GO" id="GO:0000724">
    <property type="term" value="P:double-strand break repair via homologous recombination"/>
    <property type="evidence" value="ECO:0007669"/>
    <property type="project" value="InterPro"/>
</dbReference>
<dbReference type="eggNOG" id="KOG2859">
    <property type="taxonomic scope" value="Eukaryota"/>
</dbReference>
<accession>W1PLM3</accession>
<dbReference type="AlphaFoldDB" id="W1PLM3"/>
<dbReference type="HOGENOM" id="CLU_059815_0_1_1"/>
<gene>
    <name evidence="1" type="ORF">AMTR_s00017p00136420</name>
</gene>
<dbReference type="Proteomes" id="UP000017836">
    <property type="component" value="Unassembled WGS sequence"/>
</dbReference>
<dbReference type="CDD" id="cd19490">
    <property type="entry name" value="XRCC2"/>
    <property type="match status" value="1"/>
</dbReference>